<name>A0A125W998_ENTFL</name>
<comment type="caution">
    <text evidence="1">The sequence shown here is derived from an EMBL/GenBank/DDBJ whole genome shotgun (WGS) entry which is preliminary data.</text>
</comment>
<evidence type="ECO:0008006" key="3">
    <source>
        <dbReference type="Google" id="ProtNLM"/>
    </source>
</evidence>
<proteinExistence type="predicted"/>
<sequence length="101" mass="12290">MEGEEPMTKEKLSWLQQKMLNKSIKKKCQNFRELGYSSINEEDLLTYLLTYRWKKQARLSVKDCRKDIQKVKPNEFFDYQQLLAQTSKNPLRDWHDIEDLF</sequence>
<dbReference type="Proteomes" id="UP000004846">
    <property type="component" value="Unassembled WGS sequence"/>
</dbReference>
<reference evidence="2" key="1">
    <citation type="submission" date="2010-07" db="EMBL/GenBank/DDBJ databases">
        <authorList>
            <person name="Weinstock G."/>
            <person name="Sodergren E."/>
            <person name="Clifton S."/>
            <person name="Fulton L."/>
            <person name="Fulton B."/>
            <person name="Courtney L."/>
            <person name="Fronick C."/>
            <person name="Harrison M."/>
            <person name="Strong C."/>
            <person name="Farmer C."/>
            <person name="Delahaunty K."/>
            <person name="Markovic C."/>
            <person name="Hall O."/>
            <person name="Minx P."/>
            <person name="Tomlinson C."/>
            <person name="Mitreva M."/>
            <person name="Hou S."/>
            <person name="Chen J."/>
            <person name="Wollam A."/>
            <person name="Pepin K.H."/>
            <person name="Johnson M."/>
            <person name="Bhonagiri V."/>
            <person name="Zhang X."/>
            <person name="Suruliraj S."/>
            <person name="Warren W."/>
            <person name="Chinwalla A."/>
            <person name="Mardis E.R."/>
            <person name="Wilson R.K."/>
        </authorList>
    </citation>
    <scope>NUCLEOTIDE SEQUENCE [LARGE SCALE GENOMIC DNA]</scope>
    <source>
        <strain evidence="2">TX4248</strain>
    </source>
</reference>
<dbReference type="HOGENOM" id="CLU_161841_2_0_9"/>
<dbReference type="Pfam" id="PF13797">
    <property type="entry name" value="Post_transc_reg"/>
    <property type="match status" value="1"/>
</dbReference>
<organism evidence="1 2">
    <name type="scientific">Enterococcus faecalis TX4248</name>
    <dbReference type="NCBI Taxonomy" id="749495"/>
    <lineage>
        <taxon>Bacteria</taxon>
        <taxon>Bacillati</taxon>
        <taxon>Bacillota</taxon>
        <taxon>Bacilli</taxon>
        <taxon>Lactobacillales</taxon>
        <taxon>Enterococcaceae</taxon>
        <taxon>Enterococcus</taxon>
    </lineage>
</organism>
<evidence type="ECO:0000313" key="1">
    <source>
        <dbReference type="EMBL" id="EFM84142.1"/>
    </source>
</evidence>
<dbReference type="AlphaFoldDB" id="A0A125W998"/>
<dbReference type="EMBL" id="AEBR01000005">
    <property type="protein sequence ID" value="EFM84142.1"/>
    <property type="molecule type" value="Genomic_DNA"/>
</dbReference>
<dbReference type="InterPro" id="IPR025716">
    <property type="entry name" value="Post-transcriptional_regulator"/>
</dbReference>
<dbReference type="RefSeq" id="WP_002364719.1">
    <property type="nucleotide sequence ID" value="NZ_GL454411.1"/>
</dbReference>
<protein>
    <recommendedName>
        <fullName evidence="3">Post-transcriptional regulator</fullName>
    </recommendedName>
</protein>
<accession>A0A125W998</accession>
<gene>
    <name evidence="1" type="ORF">HMPREF9498_00117</name>
</gene>
<evidence type="ECO:0000313" key="2">
    <source>
        <dbReference type="Proteomes" id="UP000004846"/>
    </source>
</evidence>
<dbReference type="GeneID" id="60893236"/>